<evidence type="ECO:0000259" key="1">
    <source>
        <dbReference type="Pfam" id="PF00078"/>
    </source>
</evidence>
<dbReference type="Proteomes" id="UP000801492">
    <property type="component" value="Unassembled WGS sequence"/>
</dbReference>
<comment type="caution">
    <text evidence="2">The sequence shown here is derived from an EMBL/GenBank/DDBJ whole genome shotgun (WGS) entry which is preliminary data.</text>
</comment>
<proteinExistence type="predicted"/>
<gene>
    <name evidence="2" type="ORF">ILUMI_01112</name>
</gene>
<reference evidence="2" key="1">
    <citation type="submission" date="2019-08" db="EMBL/GenBank/DDBJ databases">
        <title>The genome of the North American firefly Photinus pyralis.</title>
        <authorList>
            <consortium name="Photinus pyralis genome working group"/>
            <person name="Fallon T.R."/>
            <person name="Sander Lower S.E."/>
            <person name="Weng J.-K."/>
        </authorList>
    </citation>
    <scope>NUCLEOTIDE SEQUENCE</scope>
    <source>
        <strain evidence="2">TRF0915ILg1</strain>
        <tissue evidence="2">Whole body</tissue>
    </source>
</reference>
<dbReference type="OrthoDB" id="6768451at2759"/>
<organism evidence="2 3">
    <name type="scientific">Ignelater luminosus</name>
    <name type="common">Cucubano</name>
    <name type="synonym">Pyrophorus luminosus</name>
    <dbReference type="NCBI Taxonomy" id="2038154"/>
    <lineage>
        <taxon>Eukaryota</taxon>
        <taxon>Metazoa</taxon>
        <taxon>Ecdysozoa</taxon>
        <taxon>Arthropoda</taxon>
        <taxon>Hexapoda</taxon>
        <taxon>Insecta</taxon>
        <taxon>Pterygota</taxon>
        <taxon>Neoptera</taxon>
        <taxon>Endopterygota</taxon>
        <taxon>Coleoptera</taxon>
        <taxon>Polyphaga</taxon>
        <taxon>Elateriformia</taxon>
        <taxon>Elateroidea</taxon>
        <taxon>Elateridae</taxon>
        <taxon>Agrypninae</taxon>
        <taxon>Pyrophorini</taxon>
        <taxon>Ignelater</taxon>
    </lineage>
</organism>
<keyword evidence="3" id="KW-1185">Reference proteome</keyword>
<protein>
    <recommendedName>
        <fullName evidence="1">Reverse transcriptase domain-containing protein</fullName>
    </recommendedName>
</protein>
<feature type="domain" description="Reverse transcriptase" evidence="1">
    <location>
        <begin position="60"/>
        <end position="148"/>
    </location>
</feature>
<dbReference type="Pfam" id="PF00078">
    <property type="entry name" value="RVT_1"/>
    <property type="match status" value="1"/>
</dbReference>
<evidence type="ECO:0000313" key="3">
    <source>
        <dbReference type="Proteomes" id="UP000801492"/>
    </source>
</evidence>
<dbReference type="AlphaFoldDB" id="A0A8K0GM08"/>
<dbReference type="EMBL" id="VTPC01000608">
    <property type="protein sequence ID" value="KAF2905069.1"/>
    <property type="molecule type" value="Genomic_DNA"/>
</dbReference>
<accession>A0A8K0GM08</accession>
<sequence length="155" mass="17341">MRTQNKDSAGISLINMESWKKHYMVLLTEDRTHFILMTIDERSDSGEVDTPSMTSEEIHKAAKVMRNGKAPSPDITNCISTVRVGSAVSSEFPVSKELQQGCNIAPTLFKIYLKEALKIWKSKCSNMRIPVGDDIYNILFADNQVIIAGDELYAP</sequence>
<dbReference type="InterPro" id="IPR000477">
    <property type="entry name" value="RT_dom"/>
</dbReference>
<name>A0A8K0GM08_IGNLU</name>
<evidence type="ECO:0000313" key="2">
    <source>
        <dbReference type="EMBL" id="KAF2905069.1"/>
    </source>
</evidence>